<dbReference type="Proteomes" id="UP001583280">
    <property type="component" value="Unassembled WGS sequence"/>
</dbReference>
<accession>A0ABR3Z8J9</accession>
<evidence type="ECO:0000313" key="3">
    <source>
        <dbReference type="EMBL" id="KAL1896991.1"/>
    </source>
</evidence>
<protein>
    <submittedName>
        <fullName evidence="3">Uncharacterized protein</fullName>
    </submittedName>
</protein>
<feature type="region of interest" description="Disordered" evidence="2">
    <location>
        <begin position="179"/>
        <end position="256"/>
    </location>
</feature>
<gene>
    <name evidence="3" type="ORF">Cpir12675_002516</name>
</gene>
<dbReference type="EMBL" id="JAWDJO010000050">
    <property type="protein sequence ID" value="KAL1896991.1"/>
    <property type="molecule type" value="Genomic_DNA"/>
</dbReference>
<feature type="compositionally biased region" description="Pro residues" evidence="2">
    <location>
        <begin position="203"/>
        <end position="213"/>
    </location>
</feature>
<feature type="compositionally biased region" description="Polar residues" evidence="2">
    <location>
        <begin position="350"/>
        <end position="360"/>
    </location>
</feature>
<keyword evidence="4" id="KW-1185">Reference proteome</keyword>
<feature type="compositionally biased region" description="Polar residues" evidence="2">
    <location>
        <begin position="108"/>
        <end position="118"/>
    </location>
</feature>
<proteinExistence type="predicted"/>
<keyword evidence="1" id="KW-0175">Coiled coil</keyword>
<feature type="region of interest" description="Disordered" evidence="2">
    <location>
        <begin position="1"/>
        <end position="27"/>
    </location>
</feature>
<comment type="caution">
    <text evidence="3">The sequence shown here is derived from an EMBL/GenBank/DDBJ whole genome shotgun (WGS) entry which is preliminary data.</text>
</comment>
<sequence length="933" mass="103643">MSQSYPPGRDLVDSPTPLNANVIPDPTVPSVPAHPWMPATARAGQPTQFETFVSARKPHKYFYRMASQGDENWLSATPENSPYPPIADSNPGPSLVPPPSDGLGVSPPTEQNIWTPNSEPDDTSPPLFPPSFDAVDLIEQDYHYPSPQLLLASDSDLGMASHSPCEVPKRLSSGTINLRTAISPAPPLPSTGPNSKKSISSPISPPSPQPSSLPLPTIEAVVLHPPPSSLSPSCECDRDGSTPTPRPLNRLAPAFPPPQSALPPLLLGEIPLPTVSPFPLPPPPLFELNQDYLSLLATVPFYSINKNCTPPSSNAPVLPSPLMPIPSPTPSSPSVMPQSPITPSPRPSSLLKSHQHSVASNYRPPPPPTDGLFVTPPPITVPVPMIGPEASAKIATCSKTIPSAFSGFNSRSRLEAACSGNKLRATIYDDDEMEEIRKGEDYSFPPRKGPTQASPLTESDKSRFMSHLMSFAKHVNQKEFSSPSASITESIDMDKIQLLWKTLKTKQTQVYDLRGRMAKHRSRLSSIRSDEADISYRLIIQIRRQMKIEFPESLQETQLSTVERLFAEAQAMRAEYQRAQDEYDGLDLRLDSEEEEIASLEVCFFSALQGKLEAEDSRKEKFPKNTNLPKVPIEIFGISTDLVQTPLPTQYIKLENAVADFNLCFEELHDLVSCNSQLRDEMEYKSRFNPNFKLDIYDQELIDTFPEDRKRLSKSHMDAREAVINQLRLCISQGHMPDPAFIPLDIMFVLSDMFYSEFMPWLRKQPCDSSRVKLDPDMTLEESKSQVGPDPPDCYPLIVPSHRKIEGSLADGVKENLSKAGTIENDGVPSPFSLGYLIDKRAPPIRHELEDRRKERPVGNWLLVNTWLEHQVRSSTFCAFQLERAFEQANPHMNMPCEVWERMAMQSWYNDETLLLADDDGFIVAPMTPPVST</sequence>
<evidence type="ECO:0000256" key="2">
    <source>
        <dbReference type="SAM" id="MobiDB-lite"/>
    </source>
</evidence>
<feature type="region of interest" description="Disordered" evidence="2">
    <location>
        <begin position="319"/>
        <end position="372"/>
    </location>
</feature>
<feature type="compositionally biased region" description="Pro residues" evidence="2">
    <location>
        <begin position="319"/>
        <end position="331"/>
    </location>
</feature>
<evidence type="ECO:0000256" key="1">
    <source>
        <dbReference type="SAM" id="Coils"/>
    </source>
</evidence>
<organism evidence="3 4">
    <name type="scientific">Ceratocystis pirilliformis</name>
    <dbReference type="NCBI Taxonomy" id="259994"/>
    <lineage>
        <taxon>Eukaryota</taxon>
        <taxon>Fungi</taxon>
        <taxon>Dikarya</taxon>
        <taxon>Ascomycota</taxon>
        <taxon>Pezizomycotina</taxon>
        <taxon>Sordariomycetes</taxon>
        <taxon>Hypocreomycetidae</taxon>
        <taxon>Microascales</taxon>
        <taxon>Ceratocystidaceae</taxon>
        <taxon>Ceratocystis</taxon>
    </lineage>
</organism>
<feature type="compositionally biased region" description="Pro residues" evidence="2">
    <location>
        <begin position="363"/>
        <end position="372"/>
    </location>
</feature>
<name>A0ABR3Z8J9_9PEZI</name>
<feature type="coiled-coil region" evidence="1">
    <location>
        <begin position="562"/>
        <end position="596"/>
    </location>
</feature>
<evidence type="ECO:0000313" key="4">
    <source>
        <dbReference type="Proteomes" id="UP001583280"/>
    </source>
</evidence>
<feature type="region of interest" description="Disordered" evidence="2">
    <location>
        <begin position="73"/>
        <end position="132"/>
    </location>
</feature>
<reference evidence="3 4" key="1">
    <citation type="journal article" date="2024" name="IMA Fungus">
        <title>IMA Genome - F19 : A genome assembly and annotation guide to empower mycologists, including annotated draft genome sequences of Ceratocystis pirilliformis, Diaporthe australafricana, Fusarium ophioides, Paecilomyces lecythidis, and Sporothrix stenoceras.</title>
        <authorList>
            <person name="Aylward J."/>
            <person name="Wilson A.M."/>
            <person name="Visagie C.M."/>
            <person name="Spraker J."/>
            <person name="Barnes I."/>
            <person name="Buitendag C."/>
            <person name="Ceriani C."/>
            <person name="Del Mar Angel L."/>
            <person name="du Plessis D."/>
            <person name="Fuchs T."/>
            <person name="Gasser K."/>
            <person name="Kramer D."/>
            <person name="Li W."/>
            <person name="Munsamy K."/>
            <person name="Piso A."/>
            <person name="Price J.L."/>
            <person name="Sonnekus B."/>
            <person name="Thomas C."/>
            <person name="van der Nest A."/>
            <person name="van Dijk A."/>
            <person name="van Heerden A."/>
            <person name="van Vuuren N."/>
            <person name="Yilmaz N."/>
            <person name="Duong T.A."/>
            <person name="van der Merwe N.A."/>
            <person name="Wingfield M.J."/>
            <person name="Wingfield B.D."/>
        </authorList>
    </citation>
    <scope>NUCLEOTIDE SEQUENCE [LARGE SCALE GENOMIC DNA]</scope>
    <source>
        <strain evidence="3 4">CMW 12675</strain>
    </source>
</reference>
<feature type="compositionally biased region" description="Low complexity" evidence="2">
    <location>
        <begin position="193"/>
        <end position="202"/>
    </location>
</feature>